<evidence type="ECO:0000313" key="3">
    <source>
        <dbReference type="Proteomes" id="UP001057134"/>
    </source>
</evidence>
<evidence type="ECO:0000313" key="2">
    <source>
        <dbReference type="EMBL" id="UQZ82950.1"/>
    </source>
</evidence>
<dbReference type="RefSeq" id="WP_249865029.1">
    <property type="nucleotide sequence ID" value="NZ_CP027059.1"/>
</dbReference>
<name>A0ABY4RL82_9BACL</name>
<accession>A0ABY4RL82</accession>
<dbReference type="Proteomes" id="UP001057134">
    <property type="component" value="Chromosome"/>
</dbReference>
<sequence length="69" mass="8066">MRTESQIKRKMIELQMQKQSAEERLAEIKRTSPEDEAAIRRITGEITQLEDKITLLEWVINPPTGSYHV</sequence>
<keyword evidence="3" id="KW-1185">Reference proteome</keyword>
<protein>
    <submittedName>
        <fullName evidence="2">Uncharacterized protein</fullName>
    </submittedName>
</protein>
<proteinExistence type="predicted"/>
<gene>
    <name evidence="2" type="ORF">SK3146_02110</name>
</gene>
<dbReference type="SUPFAM" id="SSF57997">
    <property type="entry name" value="Tropomyosin"/>
    <property type="match status" value="1"/>
</dbReference>
<organism evidence="2 3">
    <name type="scientific">Paenibacillus konkukensis</name>
    <dbReference type="NCBI Taxonomy" id="2020716"/>
    <lineage>
        <taxon>Bacteria</taxon>
        <taxon>Bacillati</taxon>
        <taxon>Bacillota</taxon>
        <taxon>Bacilli</taxon>
        <taxon>Bacillales</taxon>
        <taxon>Paenibacillaceae</taxon>
        <taxon>Paenibacillus</taxon>
    </lineage>
</organism>
<dbReference type="EMBL" id="CP027059">
    <property type="protein sequence ID" value="UQZ82950.1"/>
    <property type="molecule type" value="Genomic_DNA"/>
</dbReference>
<feature type="coiled-coil region" evidence="1">
    <location>
        <begin position="4"/>
        <end position="31"/>
    </location>
</feature>
<keyword evidence="1" id="KW-0175">Coiled coil</keyword>
<reference evidence="2" key="2">
    <citation type="journal article" date="2021" name="J Anim Sci Technol">
        <title>Complete genome sequence of Paenibacillus konkukensis sp. nov. SK3146 as a potential probiotic strain.</title>
        <authorList>
            <person name="Jung H.I."/>
            <person name="Park S."/>
            <person name="Niu K.M."/>
            <person name="Lee S.W."/>
            <person name="Kothari D."/>
            <person name="Yi K.J."/>
            <person name="Kim S.K."/>
        </authorList>
    </citation>
    <scope>NUCLEOTIDE SEQUENCE</scope>
    <source>
        <strain evidence="2">SK3146</strain>
    </source>
</reference>
<evidence type="ECO:0000256" key="1">
    <source>
        <dbReference type="SAM" id="Coils"/>
    </source>
</evidence>
<reference evidence="2" key="1">
    <citation type="submission" date="2018-02" db="EMBL/GenBank/DDBJ databases">
        <authorList>
            <person name="Kim S.-K."/>
            <person name="Jung H.-I."/>
            <person name="Lee S.-W."/>
        </authorList>
    </citation>
    <scope>NUCLEOTIDE SEQUENCE</scope>
    <source>
        <strain evidence="2">SK3146</strain>
    </source>
</reference>